<dbReference type="OrthoDB" id="418495at2759"/>
<dbReference type="PROSITE" id="PS51354">
    <property type="entry name" value="GLUTAREDOXIN_2"/>
    <property type="match status" value="1"/>
</dbReference>
<gene>
    <name evidence="2" type="ORF">Tsubulata_038664</name>
</gene>
<dbReference type="Gene3D" id="3.40.30.10">
    <property type="entry name" value="Glutaredoxin"/>
    <property type="match status" value="1"/>
</dbReference>
<reference evidence="2" key="2">
    <citation type="journal article" date="2023" name="Plants (Basel)">
        <title>Annotation of the Turnera subulata (Passifloraceae) Draft Genome Reveals the S-Locus Evolved after the Divergence of Turneroideae from Passifloroideae in a Stepwise Manner.</title>
        <authorList>
            <person name="Henning P.M."/>
            <person name="Roalson E.H."/>
            <person name="Mir W."/>
            <person name="McCubbin A.G."/>
            <person name="Shore J.S."/>
        </authorList>
    </citation>
    <scope>NUCLEOTIDE SEQUENCE</scope>
    <source>
        <strain evidence="2">F60SS</strain>
    </source>
</reference>
<dbReference type="Proteomes" id="UP001141552">
    <property type="component" value="Unassembled WGS sequence"/>
</dbReference>
<proteinExistence type="predicted"/>
<evidence type="ECO:0000313" key="2">
    <source>
        <dbReference type="EMBL" id="KAJ4823589.1"/>
    </source>
</evidence>
<protein>
    <recommendedName>
        <fullName evidence="1">Glutaredoxin domain-containing protein</fullName>
    </recommendedName>
</protein>
<evidence type="ECO:0000259" key="1">
    <source>
        <dbReference type="Pfam" id="PF00462"/>
    </source>
</evidence>
<dbReference type="InterPro" id="IPR036249">
    <property type="entry name" value="Thioredoxin-like_sf"/>
</dbReference>
<feature type="domain" description="Glutaredoxin" evidence="1">
    <location>
        <begin position="40"/>
        <end position="76"/>
    </location>
</feature>
<feature type="non-terminal residue" evidence="2">
    <location>
        <position position="178"/>
    </location>
</feature>
<keyword evidence="3" id="KW-1185">Reference proteome</keyword>
<reference evidence="2" key="1">
    <citation type="submission" date="2022-02" db="EMBL/GenBank/DDBJ databases">
        <authorList>
            <person name="Henning P.M."/>
            <person name="McCubbin A.G."/>
            <person name="Shore J.S."/>
        </authorList>
    </citation>
    <scope>NUCLEOTIDE SEQUENCE</scope>
    <source>
        <strain evidence="2">F60SS</strain>
        <tissue evidence="2">Leaves</tissue>
    </source>
</reference>
<sequence>ETTAGIPRVGRVVARLGDSTGGVVESRLLLLNFRPSYKWYCPFCVSVKKLLDQLGANYKTVELDLEGDGSEIQAALAFLAWDELWRVLGTRPTAWWSLDSSYSTSGQARDEAIGNYSSGGRLVVHSCNGWLLPVARNNVAVTINSRQFDEKGKLLQNVSTRLAVSTYGEDDLMSLIQT</sequence>
<dbReference type="EMBL" id="JAKUCV010007411">
    <property type="protein sequence ID" value="KAJ4823589.1"/>
    <property type="molecule type" value="Genomic_DNA"/>
</dbReference>
<name>A0A9Q0J0C0_9ROSI</name>
<comment type="caution">
    <text evidence="2">The sequence shown here is derived from an EMBL/GenBank/DDBJ whole genome shotgun (WGS) entry which is preliminary data.</text>
</comment>
<dbReference type="SUPFAM" id="SSF52833">
    <property type="entry name" value="Thioredoxin-like"/>
    <property type="match status" value="1"/>
</dbReference>
<accession>A0A9Q0J0C0</accession>
<dbReference type="InterPro" id="IPR002109">
    <property type="entry name" value="Glutaredoxin"/>
</dbReference>
<dbReference type="Pfam" id="PF00462">
    <property type="entry name" value="Glutaredoxin"/>
    <property type="match status" value="1"/>
</dbReference>
<evidence type="ECO:0000313" key="3">
    <source>
        <dbReference type="Proteomes" id="UP001141552"/>
    </source>
</evidence>
<dbReference type="AlphaFoldDB" id="A0A9Q0J0C0"/>
<organism evidence="2 3">
    <name type="scientific">Turnera subulata</name>
    <dbReference type="NCBI Taxonomy" id="218843"/>
    <lineage>
        <taxon>Eukaryota</taxon>
        <taxon>Viridiplantae</taxon>
        <taxon>Streptophyta</taxon>
        <taxon>Embryophyta</taxon>
        <taxon>Tracheophyta</taxon>
        <taxon>Spermatophyta</taxon>
        <taxon>Magnoliopsida</taxon>
        <taxon>eudicotyledons</taxon>
        <taxon>Gunneridae</taxon>
        <taxon>Pentapetalae</taxon>
        <taxon>rosids</taxon>
        <taxon>fabids</taxon>
        <taxon>Malpighiales</taxon>
        <taxon>Passifloraceae</taxon>
        <taxon>Turnera</taxon>
    </lineage>
</organism>